<dbReference type="InterPro" id="IPR011008">
    <property type="entry name" value="Dimeric_a/b-barrel"/>
</dbReference>
<dbReference type="AlphaFoldDB" id="A0A226HX94"/>
<dbReference type="SUPFAM" id="SSF54909">
    <property type="entry name" value="Dimeric alpha+beta barrel"/>
    <property type="match status" value="1"/>
</dbReference>
<keyword evidence="3" id="KW-0119">Carbohydrate metabolism</keyword>
<dbReference type="EC" id="5.1.3.32" evidence="5"/>
<organism evidence="6 7">
    <name type="scientific">Flavobacterium oncorhynchi</name>
    <dbReference type="NCBI Taxonomy" id="728056"/>
    <lineage>
        <taxon>Bacteria</taxon>
        <taxon>Pseudomonadati</taxon>
        <taxon>Bacteroidota</taxon>
        <taxon>Flavobacteriia</taxon>
        <taxon>Flavobacteriales</taxon>
        <taxon>Flavobacteriaceae</taxon>
        <taxon>Flavobacterium</taxon>
    </lineage>
</organism>
<evidence type="ECO:0000313" key="7">
    <source>
        <dbReference type="Proteomes" id="UP000198336"/>
    </source>
</evidence>
<evidence type="ECO:0000256" key="3">
    <source>
        <dbReference type="ARBA" id="ARBA00023277"/>
    </source>
</evidence>
<dbReference type="Pfam" id="PF05336">
    <property type="entry name" value="rhaM"/>
    <property type="match status" value="1"/>
</dbReference>
<comment type="caution">
    <text evidence="6">The sequence shown here is derived from an EMBL/GenBank/DDBJ whole genome shotgun (WGS) entry which is preliminary data.</text>
</comment>
<dbReference type="HAMAP" id="MF_01663">
    <property type="entry name" value="L_rham_rotase"/>
    <property type="match status" value="1"/>
</dbReference>
<dbReference type="Gene3D" id="3.30.70.100">
    <property type="match status" value="1"/>
</dbReference>
<dbReference type="EMBL" id="MUHA01000019">
    <property type="protein sequence ID" value="OXA98893.1"/>
    <property type="molecule type" value="Genomic_DNA"/>
</dbReference>
<dbReference type="PANTHER" id="PTHR34389">
    <property type="entry name" value="L-RHAMNOSE MUTAROTASE"/>
    <property type="match status" value="1"/>
</dbReference>
<evidence type="ECO:0000256" key="1">
    <source>
        <dbReference type="ARBA" id="ARBA00022490"/>
    </source>
</evidence>
<evidence type="ECO:0000256" key="4">
    <source>
        <dbReference type="ARBA" id="ARBA00023308"/>
    </source>
</evidence>
<evidence type="ECO:0000313" key="6">
    <source>
        <dbReference type="EMBL" id="OXA98893.1"/>
    </source>
</evidence>
<reference evidence="6 7" key="1">
    <citation type="submission" date="2016-11" db="EMBL/GenBank/DDBJ databases">
        <title>Whole genomes of Flavobacteriaceae.</title>
        <authorList>
            <person name="Stine C."/>
            <person name="Li C."/>
            <person name="Tadesse D."/>
        </authorList>
    </citation>
    <scope>NUCLEOTIDE SEQUENCE [LARGE SCALE GENOMIC DNA]</scope>
    <source>
        <strain evidence="6 7">CCUG 59446</strain>
    </source>
</reference>
<evidence type="ECO:0000256" key="2">
    <source>
        <dbReference type="ARBA" id="ARBA00023235"/>
    </source>
</evidence>
<dbReference type="NCBIfam" id="TIGR02625">
    <property type="entry name" value="YiiL_rotase"/>
    <property type="match status" value="1"/>
</dbReference>
<dbReference type="InterPro" id="IPR008000">
    <property type="entry name" value="Rham/fucose_mutarotase"/>
</dbReference>
<dbReference type="Proteomes" id="UP000198336">
    <property type="component" value="Unassembled WGS sequence"/>
</dbReference>
<gene>
    <name evidence="6" type="ORF">B0A75_13240</name>
</gene>
<dbReference type="RefSeq" id="WP_089054761.1">
    <property type="nucleotide sequence ID" value="NZ_MUHA01000019.1"/>
</dbReference>
<keyword evidence="7" id="KW-1185">Reference proteome</keyword>
<dbReference type="GO" id="GO:0062192">
    <property type="term" value="F:L-rhamnose mutarotase activity"/>
    <property type="evidence" value="ECO:0007669"/>
    <property type="project" value="UniProtKB-UniRule"/>
</dbReference>
<keyword evidence="1" id="KW-0963">Cytoplasm</keyword>
<sequence length="108" mass="12718">MENQIVRNAFTMQLKKGFETEYKIRHDAIWTELTTLLSENGIQDYSIFLDEESGILFGVQKLSLDFDRSQLSSHPLMKKWWNYMADIMETNPDNSPKTNTLKEVFHLD</sequence>
<proteinExistence type="inferred from homology"/>
<dbReference type="GO" id="GO:0019301">
    <property type="term" value="P:rhamnose catabolic process"/>
    <property type="evidence" value="ECO:0007669"/>
    <property type="project" value="UniProtKB-UniRule"/>
</dbReference>
<dbReference type="PANTHER" id="PTHR34389:SF2">
    <property type="entry name" value="L-RHAMNOSE MUTAROTASE"/>
    <property type="match status" value="1"/>
</dbReference>
<protein>
    <recommendedName>
        <fullName evidence="5">L-rhamnose mutarotase</fullName>
        <ecNumber evidence="5">5.1.3.32</ecNumber>
    </recommendedName>
</protein>
<dbReference type="InterPro" id="IPR013448">
    <property type="entry name" value="L-rhamnose_mutarotase"/>
</dbReference>
<evidence type="ECO:0000256" key="5">
    <source>
        <dbReference type="NCBIfam" id="TIGR02625"/>
    </source>
</evidence>
<dbReference type="GO" id="GO:0005737">
    <property type="term" value="C:cytoplasm"/>
    <property type="evidence" value="ECO:0007669"/>
    <property type="project" value="InterPro"/>
</dbReference>
<keyword evidence="4" id="KW-0684">Rhamnose metabolism</keyword>
<name>A0A226HX94_9FLAO</name>
<accession>A0A226HX94</accession>
<keyword evidence="2" id="KW-0413">Isomerase</keyword>